<organism evidence="5 6">
    <name type="scientific">Levilactobacillus acidifarinae DSM 19394 = JCM 15949</name>
    <dbReference type="NCBI Taxonomy" id="1423715"/>
    <lineage>
        <taxon>Bacteria</taxon>
        <taxon>Bacillati</taxon>
        <taxon>Bacillota</taxon>
        <taxon>Bacilli</taxon>
        <taxon>Lactobacillales</taxon>
        <taxon>Lactobacillaceae</taxon>
        <taxon>Levilactobacillus</taxon>
    </lineage>
</organism>
<keyword evidence="2 4" id="KW-0378">Hydrolase</keyword>
<evidence type="ECO:0000313" key="5">
    <source>
        <dbReference type="EMBL" id="KRK95737.1"/>
    </source>
</evidence>
<dbReference type="GO" id="GO:0004650">
    <property type="term" value="F:polygalacturonase activity"/>
    <property type="evidence" value="ECO:0007669"/>
    <property type="project" value="InterPro"/>
</dbReference>
<dbReference type="PANTHER" id="PTHR31339">
    <property type="entry name" value="PECTIN LYASE-RELATED"/>
    <property type="match status" value="1"/>
</dbReference>
<comment type="caution">
    <text evidence="5">The sequence shown here is derived from an EMBL/GenBank/DDBJ whole genome shotgun (WGS) entry which is preliminary data.</text>
</comment>
<accession>A0A0R1LSH3</accession>
<dbReference type="PATRIC" id="fig|1423715.3.peg.155"/>
<gene>
    <name evidence="5" type="ORF">FD25_GL000152</name>
</gene>
<sequence>MQLNVLEHLTYADVRANATAAIQTAIDACAQVGGGTVLIPGSGPYTIDGLVLKSHVTLHIAAGATLVGSGNEDRYTHRPGPFELNRNATPICGLIYAKGQTDIAITGAGTIDGNYQRFIYPDQGDEVHLKFYKYPRPMTVYFEDCHQVCLQDVTLQNAPFWTVHLVGCQNTEIAHVTIHNEPRMPNTDGIDVDRSKNTYIHDCDIVTGDDAICPKCTEETAAYSDCTNLLVENCTLKTQSSAVKFGSSSFGNFYNCHFQHLTITDTNRGLTFQLRDPGSAENIRFNDISIVTKHYSKEWWGSGEPIFISLLPRDAQTDLTGQRIRNVSFTNITCNAENGLFIGSVADHMIQNLTLDHVTLTLRRPLGSPVQYDLRPWQGTPKIPATLHGIETYRENTYTTHEFVVRPAK</sequence>
<dbReference type="InterPro" id="IPR011050">
    <property type="entry name" value="Pectin_lyase_fold/virulence"/>
</dbReference>
<dbReference type="EMBL" id="AZDV01000006">
    <property type="protein sequence ID" value="KRK95737.1"/>
    <property type="molecule type" value="Genomic_DNA"/>
</dbReference>
<reference evidence="5 6" key="1">
    <citation type="journal article" date="2015" name="Genome Announc.">
        <title>Expanding the biotechnology potential of lactobacilli through comparative genomics of 213 strains and associated genera.</title>
        <authorList>
            <person name="Sun Z."/>
            <person name="Harris H.M."/>
            <person name="McCann A."/>
            <person name="Guo C."/>
            <person name="Argimon S."/>
            <person name="Zhang W."/>
            <person name="Yang X."/>
            <person name="Jeffery I.B."/>
            <person name="Cooney J.C."/>
            <person name="Kagawa T.F."/>
            <person name="Liu W."/>
            <person name="Song Y."/>
            <person name="Salvetti E."/>
            <person name="Wrobel A."/>
            <person name="Rasinkangas P."/>
            <person name="Parkhill J."/>
            <person name="Rea M.C."/>
            <person name="O'Sullivan O."/>
            <person name="Ritari J."/>
            <person name="Douillard F.P."/>
            <person name="Paul Ross R."/>
            <person name="Yang R."/>
            <person name="Briner A.E."/>
            <person name="Felis G.E."/>
            <person name="de Vos W.M."/>
            <person name="Barrangou R."/>
            <person name="Klaenhammer T.R."/>
            <person name="Caufield P.W."/>
            <person name="Cui Y."/>
            <person name="Zhang H."/>
            <person name="O'Toole P.W."/>
        </authorList>
    </citation>
    <scope>NUCLEOTIDE SEQUENCE [LARGE SCALE GENOMIC DNA]</scope>
    <source>
        <strain evidence="5 6">DSM 19394</strain>
    </source>
</reference>
<name>A0A0R1LSH3_9LACO</name>
<keyword evidence="6" id="KW-1185">Reference proteome</keyword>
<dbReference type="GO" id="GO:0005975">
    <property type="term" value="P:carbohydrate metabolic process"/>
    <property type="evidence" value="ECO:0007669"/>
    <property type="project" value="InterPro"/>
</dbReference>
<protein>
    <recommendedName>
        <fullName evidence="7">Polygalacturonase</fullName>
    </recommendedName>
</protein>
<keyword evidence="3 4" id="KW-0326">Glycosidase</keyword>
<dbReference type="InterPro" id="IPR012334">
    <property type="entry name" value="Pectin_lyas_fold"/>
</dbReference>
<dbReference type="AlphaFoldDB" id="A0A0R1LSH3"/>
<dbReference type="InterPro" id="IPR000743">
    <property type="entry name" value="Glyco_hydro_28"/>
</dbReference>
<dbReference type="InterPro" id="IPR051801">
    <property type="entry name" value="GH28_Enzymes"/>
</dbReference>
<evidence type="ECO:0008006" key="7">
    <source>
        <dbReference type="Google" id="ProtNLM"/>
    </source>
</evidence>
<comment type="similarity">
    <text evidence="1 4">Belongs to the glycosyl hydrolase 28 family.</text>
</comment>
<evidence type="ECO:0000256" key="4">
    <source>
        <dbReference type="RuleBase" id="RU361169"/>
    </source>
</evidence>
<proteinExistence type="inferred from homology"/>
<dbReference type="Pfam" id="PF00295">
    <property type="entry name" value="Glyco_hydro_28"/>
    <property type="match status" value="1"/>
</dbReference>
<dbReference type="PANTHER" id="PTHR31339:SF0">
    <property type="entry name" value="PECTIN LYASE-LIKE SUPERFAMILY PROTEIN"/>
    <property type="match status" value="1"/>
</dbReference>
<evidence type="ECO:0000313" key="6">
    <source>
        <dbReference type="Proteomes" id="UP000051955"/>
    </source>
</evidence>
<dbReference type="RefSeq" id="WP_057802127.1">
    <property type="nucleotide sequence ID" value="NZ_AZDV01000006.1"/>
</dbReference>
<dbReference type="STRING" id="1423715.FD25_GL000152"/>
<evidence type="ECO:0000256" key="2">
    <source>
        <dbReference type="ARBA" id="ARBA00022801"/>
    </source>
</evidence>
<evidence type="ECO:0000256" key="3">
    <source>
        <dbReference type="ARBA" id="ARBA00023295"/>
    </source>
</evidence>
<evidence type="ECO:0000256" key="1">
    <source>
        <dbReference type="ARBA" id="ARBA00008834"/>
    </source>
</evidence>
<dbReference type="Gene3D" id="2.160.20.10">
    <property type="entry name" value="Single-stranded right-handed beta-helix, Pectin lyase-like"/>
    <property type="match status" value="1"/>
</dbReference>
<dbReference type="Proteomes" id="UP000051955">
    <property type="component" value="Unassembled WGS sequence"/>
</dbReference>
<dbReference type="SUPFAM" id="SSF51126">
    <property type="entry name" value="Pectin lyase-like"/>
    <property type="match status" value="1"/>
</dbReference>
<dbReference type="OrthoDB" id="9795222at2"/>